<dbReference type="InterPro" id="IPR014732">
    <property type="entry name" value="OMPdecase"/>
</dbReference>
<organism evidence="13 14">
    <name type="scientific">Candidatus Sungbacteria bacterium RIFCSPHIGHO2_02_FULL_51_29</name>
    <dbReference type="NCBI Taxonomy" id="1802273"/>
    <lineage>
        <taxon>Bacteria</taxon>
        <taxon>Candidatus Sungiibacteriota</taxon>
    </lineage>
</organism>
<feature type="binding site" evidence="10">
    <location>
        <position position="243"/>
    </location>
    <ligand>
        <name>substrate</name>
    </ligand>
</feature>
<feature type="binding site" evidence="10">
    <location>
        <position position="263"/>
    </location>
    <ligand>
        <name>substrate</name>
    </ligand>
</feature>
<dbReference type="Gene3D" id="3.20.20.70">
    <property type="entry name" value="Aldolase class I"/>
    <property type="match status" value="1"/>
</dbReference>
<feature type="active site" description="For OMPdecase activity" evidence="9">
    <location>
        <position position="111"/>
    </location>
</feature>
<evidence type="ECO:0000256" key="11">
    <source>
        <dbReference type="RuleBase" id="RU000512"/>
    </source>
</evidence>
<dbReference type="InterPro" id="IPR018089">
    <property type="entry name" value="OMPdecase_AS"/>
</dbReference>
<name>A0A1G2KYP3_9BACT</name>
<evidence type="ECO:0000256" key="8">
    <source>
        <dbReference type="ARBA" id="ARBA00049157"/>
    </source>
</evidence>
<dbReference type="PANTHER" id="PTHR32119">
    <property type="entry name" value="OROTIDINE 5'-PHOSPHATE DECARBOXYLASE"/>
    <property type="match status" value="1"/>
</dbReference>
<evidence type="ECO:0000256" key="1">
    <source>
        <dbReference type="ARBA" id="ARBA00002356"/>
    </source>
</evidence>
<dbReference type="GO" id="GO:0006207">
    <property type="term" value="P:'de novo' pyrimidine nucleobase biosynthetic process"/>
    <property type="evidence" value="ECO:0007669"/>
    <property type="project" value="InterPro"/>
</dbReference>
<feature type="binding site" evidence="10">
    <location>
        <position position="264"/>
    </location>
    <ligand>
        <name>substrate</name>
    </ligand>
</feature>
<dbReference type="InterPro" id="IPR001754">
    <property type="entry name" value="OMPdeCOase_dom"/>
</dbReference>
<feature type="domain" description="Orotidine 5'-phosphate decarboxylase" evidence="12">
    <location>
        <begin position="35"/>
        <end position="279"/>
    </location>
</feature>
<evidence type="ECO:0000256" key="7">
    <source>
        <dbReference type="ARBA" id="ARBA00023239"/>
    </source>
</evidence>
<keyword evidence="6 11" id="KW-0665">Pyrimidine biosynthesis</keyword>
<feature type="binding site" evidence="10">
    <location>
        <position position="63"/>
    </location>
    <ligand>
        <name>substrate</name>
    </ligand>
</feature>
<evidence type="ECO:0000256" key="6">
    <source>
        <dbReference type="ARBA" id="ARBA00022975"/>
    </source>
</evidence>
<keyword evidence="7 11" id="KW-0456">Lyase</keyword>
<comment type="function">
    <text evidence="1">Catalyzes the decarboxylation of orotidine 5'-monophosphate (OMP) to uridine 5'-monophosphate (UMP).</text>
</comment>
<dbReference type="UniPathway" id="UPA00070">
    <property type="reaction ID" value="UER00120"/>
</dbReference>
<evidence type="ECO:0000256" key="5">
    <source>
        <dbReference type="ARBA" id="ARBA00022793"/>
    </source>
</evidence>
<dbReference type="Pfam" id="PF00215">
    <property type="entry name" value="OMPdecase"/>
    <property type="match status" value="1"/>
</dbReference>
<evidence type="ECO:0000256" key="4">
    <source>
        <dbReference type="ARBA" id="ARBA00021923"/>
    </source>
</evidence>
<feature type="active site" description="For OMPdecase activity" evidence="9">
    <location>
        <position position="108"/>
    </location>
</feature>
<dbReference type="InterPro" id="IPR011060">
    <property type="entry name" value="RibuloseP-bd_barrel"/>
</dbReference>
<dbReference type="EC" id="4.1.1.23" evidence="3 11"/>
<evidence type="ECO:0000256" key="10">
    <source>
        <dbReference type="PIRSR" id="PIRSR614732-2"/>
    </source>
</evidence>
<feature type="binding site" evidence="10">
    <location>
        <position position="173"/>
    </location>
    <ligand>
        <name>substrate</name>
    </ligand>
</feature>
<dbReference type="GO" id="GO:0005829">
    <property type="term" value="C:cytosol"/>
    <property type="evidence" value="ECO:0007669"/>
    <property type="project" value="TreeGrafter"/>
</dbReference>
<comment type="caution">
    <text evidence="13">The sequence shown here is derived from an EMBL/GenBank/DDBJ whole genome shotgun (WGS) entry which is preliminary data.</text>
</comment>
<feature type="binding site" evidence="10">
    <location>
        <position position="234"/>
    </location>
    <ligand>
        <name>substrate</name>
    </ligand>
</feature>
<reference evidence="13 14" key="1">
    <citation type="journal article" date="2016" name="Nat. Commun.">
        <title>Thousands of microbial genomes shed light on interconnected biogeochemical processes in an aquifer system.</title>
        <authorList>
            <person name="Anantharaman K."/>
            <person name="Brown C.T."/>
            <person name="Hug L.A."/>
            <person name="Sharon I."/>
            <person name="Castelle C.J."/>
            <person name="Probst A.J."/>
            <person name="Thomas B.C."/>
            <person name="Singh A."/>
            <person name="Wilkins M.J."/>
            <person name="Karaoz U."/>
            <person name="Brodie E.L."/>
            <person name="Williams K.H."/>
            <person name="Hubbard S.S."/>
            <person name="Banfield J.F."/>
        </authorList>
    </citation>
    <scope>NUCLEOTIDE SEQUENCE [LARGE SCALE GENOMIC DNA]</scope>
</reference>
<dbReference type="SMART" id="SM00934">
    <property type="entry name" value="OMPdecase"/>
    <property type="match status" value="1"/>
</dbReference>
<evidence type="ECO:0000313" key="13">
    <source>
        <dbReference type="EMBL" id="OHA03539.1"/>
    </source>
</evidence>
<evidence type="ECO:0000259" key="12">
    <source>
        <dbReference type="SMART" id="SM00934"/>
    </source>
</evidence>
<keyword evidence="5 11" id="KW-0210">Decarboxylase</keyword>
<accession>A0A1G2KYP3</accession>
<proteinExistence type="inferred from homology"/>
<gene>
    <name evidence="13" type="ORF">A3C16_00490</name>
</gene>
<evidence type="ECO:0000256" key="9">
    <source>
        <dbReference type="PIRSR" id="PIRSR614732-1"/>
    </source>
</evidence>
<dbReference type="GO" id="GO:0004590">
    <property type="term" value="F:orotidine-5'-phosphate decarboxylase activity"/>
    <property type="evidence" value="ECO:0007669"/>
    <property type="project" value="UniProtKB-EC"/>
</dbReference>
<sequence length="297" mass="31530">MLPLAPHPNPATLSKDAFVEKGLVPRRGAMSATSKLIVALDVPSIDRAIEIVDATRFYVHSFKIGTALMQTIIASIIGPREVRDAEANAGKVRTLFSLLTGRIFWDAKFSDIPNTVLGSVSEAAAVHPAMVTVHASCGIRSLKAAVAATLEVVPYGFGGKTMRPKIIAVTVLTSLDDTDTDAIFGGTRKEKVLQFAYNALHVGAEGIVCSASDLSTLRCHNDLTHLLRVVPGVRPQWAPHDDQSAVAIPEDAVAAGAHFLVVGRPILNPPPAIGTAANAIEDISLAITRGEIRRRSE</sequence>
<dbReference type="PANTHER" id="PTHR32119:SF2">
    <property type="entry name" value="OROTIDINE 5'-PHOSPHATE DECARBOXYLASE"/>
    <property type="match status" value="1"/>
</dbReference>
<dbReference type="EMBL" id="MHQL01000013">
    <property type="protein sequence ID" value="OHA03539.1"/>
    <property type="molecule type" value="Genomic_DNA"/>
</dbReference>
<evidence type="ECO:0000256" key="2">
    <source>
        <dbReference type="ARBA" id="ARBA00004861"/>
    </source>
</evidence>
<dbReference type="Proteomes" id="UP000177811">
    <property type="component" value="Unassembled WGS sequence"/>
</dbReference>
<feature type="active site" description="For OMPdecase activity" evidence="9">
    <location>
        <position position="106"/>
    </location>
</feature>
<dbReference type="AlphaFoldDB" id="A0A1G2KYP3"/>
<dbReference type="NCBIfam" id="TIGR01740">
    <property type="entry name" value="pyrF"/>
    <property type="match status" value="1"/>
</dbReference>
<evidence type="ECO:0000313" key="14">
    <source>
        <dbReference type="Proteomes" id="UP000177811"/>
    </source>
</evidence>
<comment type="catalytic activity">
    <reaction evidence="8 11">
        <text>orotidine 5'-phosphate + H(+) = UMP + CO2</text>
        <dbReference type="Rhea" id="RHEA:11596"/>
        <dbReference type="ChEBI" id="CHEBI:15378"/>
        <dbReference type="ChEBI" id="CHEBI:16526"/>
        <dbReference type="ChEBI" id="CHEBI:57538"/>
        <dbReference type="ChEBI" id="CHEBI:57865"/>
        <dbReference type="EC" id="4.1.1.23"/>
    </reaction>
</comment>
<dbReference type="SUPFAM" id="SSF51366">
    <property type="entry name" value="Ribulose-phoshate binding barrel"/>
    <property type="match status" value="1"/>
</dbReference>
<comment type="similarity">
    <text evidence="11">Belongs to the OMP decarboxylase family.</text>
</comment>
<dbReference type="CDD" id="cd04725">
    <property type="entry name" value="OMP_decarboxylase_like"/>
    <property type="match status" value="1"/>
</dbReference>
<dbReference type="InterPro" id="IPR013785">
    <property type="entry name" value="Aldolase_TIM"/>
</dbReference>
<protein>
    <recommendedName>
        <fullName evidence="4 11">Orotidine 5'-phosphate decarboxylase</fullName>
        <ecNumber evidence="3 11">4.1.1.23</ecNumber>
    </recommendedName>
</protein>
<feature type="binding site" evidence="10">
    <location>
        <position position="41"/>
    </location>
    <ligand>
        <name>substrate</name>
    </ligand>
</feature>
<dbReference type="GO" id="GO:0044205">
    <property type="term" value="P:'de novo' UMP biosynthetic process"/>
    <property type="evidence" value="ECO:0007669"/>
    <property type="project" value="UniProtKB-UniPathway"/>
</dbReference>
<evidence type="ECO:0000256" key="3">
    <source>
        <dbReference type="ARBA" id="ARBA00012321"/>
    </source>
</evidence>
<dbReference type="PROSITE" id="PS00156">
    <property type="entry name" value="OMPDECASE"/>
    <property type="match status" value="1"/>
</dbReference>
<comment type="pathway">
    <text evidence="2 11">Pyrimidine metabolism; UMP biosynthesis via de novo pathway; UMP from orotate: step 2/2.</text>
</comment>